<dbReference type="EMBL" id="FRAG01000064">
    <property type="protein sequence ID" value="SHK45723.1"/>
    <property type="molecule type" value="Genomic_DNA"/>
</dbReference>
<sequence length="50" mass="5938">MTYFFQIFNTICFIVLLVFGFRFANAMMKNAKATQDLIKKLEDLNENKKK</sequence>
<keyword evidence="3" id="KW-1185">Reference proteome</keyword>
<dbReference type="AlphaFoldDB" id="A0A1M6SLY7"/>
<organism evidence="2 3">
    <name type="scientific">Paramaledivibacter caminithermalis (strain DSM 15212 / CIP 107654 / DViRD3)</name>
    <name type="common">Clostridium caminithermale</name>
    <dbReference type="NCBI Taxonomy" id="1121301"/>
    <lineage>
        <taxon>Bacteria</taxon>
        <taxon>Bacillati</taxon>
        <taxon>Bacillota</taxon>
        <taxon>Clostridia</taxon>
        <taxon>Peptostreptococcales</taxon>
        <taxon>Caminicellaceae</taxon>
        <taxon>Paramaledivibacter</taxon>
    </lineage>
</organism>
<accession>A0A1M6SLY7</accession>
<dbReference type="Proteomes" id="UP000184465">
    <property type="component" value="Unassembled WGS sequence"/>
</dbReference>
<evidence type="ECO:0000313" key="2">
    <source>
        <dbReference type="EMBL" id="SHK45723.1"/>
    </source>
</evidence>
<keyword evidence="1" id="KW-0812">Transmembrane</keyword>
<protein>
    <submittedName>
        <fullName evidence="2">Uncharacterized protein</fullName>
    </submittedName>
</protein>
<proteinExistence type="predicted"/>
<feature type="transmembrane region" description="Helical" evidence="1">
    <location>
        <begin position="6"/>
        <end position="24"/>
    </location>
</feature>
<keyword evidence="1" id="KW-0472">Membrane</keyword>
<gene>
    <name evidence="2" type="ORF">SAMN02745912_03359</name>
</gene>
<evidence type="ECO:0000256" key="1">
    <source>
        <dbReference type="SAM" id="Phobius"/>
    </source>
</evidence>
<evidence type="ECO:0000313" key="3">
    <source>
        <dbReference type="Proteomes" id="UP000184465"/>
    </source>
</evidence>
<reference evidence="2 3" key="1">
    <citation type="submission" date="2016-11" db="EMBL/GenBank/DDBJ databases">
        <authorList>
            <person name="Jaros S."/>
            <person name="Januszkiewicz K."/>
            <person name="Wedrychowicz H."/>
        </authorList>
    </citation>
    <scope>NUCLEOTIDE SEQUENCE [LARGE SCALE GENOMIC DNA]</scope>
    <source>
        <strain evidence="2 3">DSM 15212</strain>
    </source>
</reference>
<keyword evidence="1" id="KW-1133">Transmembrane helix</keyword>
<name>A0A1M6SLY7_PARC5</name>